<accession>A0A0P7ZG28</accession>
<dbReference type="PANTHER" id="PTHR30469">
    <property type="entry name" value="MULTIDRUG RESISTANCE PROTEIN MDTA"/>
    <property type="match status" value="1"/>
</dbReference>
<comment type="similarity">
    <text evidence="1">Belongs to the membrane fusion protein (MFP) (TC 8.A.1) family.</text>
</comment>
<evidence type="ECO:0000313" key="5">
    <source>
        <dbReference type="Proteomes" id="UP000050465"/>
    </source>
</evidence>
<gene>
    <name evidence="4" type="ORF">HLUCCA11_18220</name>
</gene>
<dbReference type="Proteomes" id="UP000050465">
    <property type="component" value="Unassembled WGS sequence"/>
</dbReference>
<dbReference type="PANTHER" id="PTHR30469:SF11">
    <property type="entry name" value="BLL4320 PROTEIN"/>
    <property type="match status" value="1"/>
</dbReference>
<dbReference type="GO" id="GO:1990281">
    <property type="term" value="C:efflux pump complex"/>
    <property type="evidence" value="ECO:0007669"/>
    <property type="project" value="TreeGrafter"/>
</dbReference>
<evidence type="ECO:0000313" key="4">
    <source>
        <dbReference type="EMBL" id="KPQ33559.1"/>
    </source>
</evidence>
<dbReference type="EMBL" id="LJZR01000030">
    <property type="protein sequence ID" value="KPQ33559.1"/>
    <property type="molecule type" value="Genomic_DNA"/>
</dbReference>
<evidence type="ECO:0000256" key="2">
    <source>
        <dbReference type="SAM" id="Coils"/>
    </source>
</evidence>
<sequence>MTHVDALIDLSLADLSRADLYPPSRCRVSRWVKEMPAKMVTLLIMGDIYRKRVKEGGDLPQMNLPLAHLPQVSLSQVNLPQVSLPQMNLPQVSLPQINLPQVNLPMIGLPLTLIAVAAVAPTVWLAGSSEGNTQLAPQVLPVETMALEGESSYEVSRTYSGEIVARRSSDLGFELAGTVIDLLVEEGDTVAAGASLAVLDTRDLLAQRQQLEAQRRQLQAQLQELEVGPRQEDIAVAEAAVSDLSNQLELAQLQAARRAALYEKGAISREEFDERQFGANAIADRLQQARSRLEELLNGTRQEQISAQLAQIDQIDARIDAVDISISKSVLYAPFSGTVAERTIDEGTVAGSGQKVMRLVENGILEARIGVPEELAQQLRVGSRQSVMVGRRTYSAKVTARLPEVDEASQTVTMVLEIDDSSFSNEQSIGATARLQVNERQAEEGYWLPNTALVASDRGLWSVYVLSEQTDNGGAFQVARRDVEVLYSEGDRAFVRGLVQSGDVAIVNGTHRVVPGQLVKPENLSSPGS</sequence>
<dbReference type="Gene3D" id="2.40.30.170">
    <property type="match status" value="1"/>
</dbReference>
<dbReference type="SUPFAM" id="SSF111369">
    <property type="entry name" value="HlyD-like secretion proteins"/>
    <property type="match status" value="2"/>
</dbReference>
<evidence type="ECO:0000259" key="3">
    <source>
        <dbReference type="Pfam" id="PF25881"/>
    </source>
</evidence>
<dbReference type="InterPro" id="IPR006143">
    <property type="entry name" value="RND_pump_MFP"/>
</dbReference>
<dbReference type="NCBIfam" id="TIGR01730">
    <property type="entry name" value="RND_mfp"/>
    <property type="match status" value="1"/>
</dbReference>
<reference evidence="4 5" key="1">
    <citation type="submission" date="2015-09" db="EMBL/GenBank/DDBJ databases">
        <title>Identification and resolution of microdiversity through metagenomic sequencing of parallel consortia.</title>
        <authorList>
            <person name="Nelson W.C."/>
            <person name="Romine M.F."/>
            <person name="Lindemann S.R."/>
        </authorList>
    </citation>
    <scope>NUCLEOTIDE SEQUENCE [LARGE SCALE GENOMIC DNA]</scope>
    <source>
        <strain evidence="4">Ana</strain>
    </source>
</reference>
<dbReference type="STRING" id="1666911.HLUCCA11_18220"/>
<proteinExistence type="inferred from homology"/>
<protein>
    <submittedName>
        <fullName evidence="4">RND family efflux transporter, MFP subunit</fullName>
    </submittedName>
</protein>
<dbReference type="Gene3D" id="2.40.420.20">
    <property type="match status" value="1"/>
</dbReference>
<dbReference type="AlphaFoldDB" id="A0A0P7ZG28"/>
<comment type="caution">
    <text evidence="4">The sequence shown here is derived from an EMBL/GenBank/DDBJ whole genome shotgun (WGS) entry which is preliminary data.</text>
</comment>
<dbReference type="Pfam" id="PF25881">
    <property type="entry name" value="HH_YBHG"/>
    <property type="match status" value="1"/>
</dbReference>
<dbReference type="Gene3D" id="2.40.50.100">
    <property type="match status" value="1"/>
</dbReference>
<dbReference type="GO" id="GO:0015562">
    <property type="term" value="F:efflux transmembrane transporter activity"/>
    <property type="evidence" value="ECO:0007669"/>
    <property type="project" value="TreeGrafter"/>
</dbReference>
<name>A0A0P7ZG28_9CYAN</name>
<dbReference type="InterPro" id="IPR059052">
    <property type="entry name" value="HH_YbhG-like"/>
</dbReference>
<dbReference type="PATRIC" id="fig|1666911.3.peg.1416"/>
<feature type="domain" description="YbhG-like alpha-helical hairpin" evidence="3">
    <location>
        <begin position="199"/>
        <end position="326"/>
    </location>
</feature>
<keyword evidence="2" id="KW-0175">Coiled coil</keyword>
<feature type="coiled-coil region" evidence="2">
    <location>
        <begin position="201"/>
        <end position="254"/>
    </location>
</feature>
<organism evidence="4 5">
    <name type="scientific">Phormidesmis priestleyi Ana</name>
    <dbReference type="NCBI Taxonomy" id="1666911"/>
    <lineage>
        <taxon>Bacteria</taxon>
        <taxon>Bacillati</taxon>
        <taxon>Cyanobacteriota</taxon>
        <taxon>Cyanophyceae</taxon>
        <taxon>Leptolyngbyales</taxon>
        <taxon>Leptolyngbyaceae</taxon>
        <taxon>Phormidesmis</taxon>
    </lineage>
</organism>
<evidence type="ECO:0000256" key="1">
    <source>
        <dbReference type="ARBA" id="ARBA00009477"/>
    </source>
</evidence>
<dbReference type="Gene3D" id="1.10.287.470">
    <property type="entry name" value="Helix hairpin bin"/>
    <property type="match status" value="1"/>
</dbReference>